<name>A0A929BD79_9PSEU</name>
<accession>A0A929BD79</accession>
<dbReference type="RefSeq" id="WP_193929340.1">
    <property type="nucleotide sequence ID" value="NZ_JADEYC010000027.1"/>
</dbReference>
<evidence type="ECO:0000256" key="1">
    <source>
        <dbReference type="SAM" id="MobiDB-lite"/>
    </source>
</evidence>
<organism evidence="2 3">
    <name type="scientific">Saccharopolyspora montiporae</name>
    <dbReference type="NCBI Taxonomy" id="2781240"/>
    <lineage>
        <taxon>Bacteria</taxon>
        <taxon>Bacillati</taxon>
        <taxon>Actinomycetota</taxon>
        <taxon>Actinomycetes</taxon>
        <taxon>Pseudonocardiales</taxon>
        <taxon>Pseudonocardiaceae</taxon>
        <taxon>Saccharopolyspora</taxon>
    </lineage>
</organism>
<dbReference type="AlphaFoldDB" id="A0A929BD79"/>
<comment type="caution">
    <text evidence="2">The sequence shown here is derived from an EMBL/GenBank/DDBJ whole genome shotgun (WGS) entry which is preliminary data.</text>
</comment>
<proteinExistence type="predicted"/>
<dbReference type="Proteomes" id="UP000598360">
    <property type="component" value="Unassembled WGS sequence"/>
</dbReference>
<protein>
    <submittedName>
        <fullName evidence="2">Uncharacterized protein</fullName>
    </submittedName>
</protein>
<evidence type="ECO:0000313" key="2">
    <source>
        <dbReference type="EMBL" id="MBE9375896.1"/>
    </source>
</evidence>
<evidence type="ECO:0000313" key="3">
    <source>
        <dbReference type="Proteomes" id="UP000598360"/>
    </source>
</evidence>
<feature type="compositionally biased region" description="Basic and acidic residues" evidence="1">
    <location>
        <begin position="11"/>
        <end position="20"/>
    </location>
</feature>
<reference evidence="2" key="1">
    <citation type="submission" date="2020-10" db="EMBL/GenBank/DDBJ databases">
        <title>Diversity and distribution of actinomycetes associated with coral in the coast of Hainan.</title>
        <authorList>
            <person name="Li F."/>
        </authorList>
    </citation>
    <scope>NUCLEOTIDE SEQUENCE</scope>
    <source>
        <strain evidence="2">HNM0983</strain>
    </source>
</reference>
<dbReference type="EMBL" id="JADEYC010000027">
    <property type="protein sequence ID" value="MBE9375896.1"/>
    <property type="molecule type" value="Genomic_DNA"/>
</dbReference>
<gene>
    <name evidence="2" type="ORF">IQ251_15705</name>
</gene>
<keyword evidence="3" id="KW-1185">Reference proteome</keyword>
<feature type="region of interest" description="Disordered" evidence="1">
    <location>
        <begin position="1"/>
        <end position="22"/>
    </location>
</feature>
<sequence length="109" mass="12393">MFDSVAAQPPDRPDHGDRTVRPPRPVWVDLARLYPLEVWPQRSNPAGWDLQDEVAGELSAWRRDTAGRWLAQVRFRIRRGDGSHGVWLTSWLPPAAVRPREDAPARPPG</sequence>